<proteinExistence type="predicted"/>
<organism evidence="3 4">
    <name type="scientific">candidate division WWE3 bacterium CG_4_9_14_0_2_um_filter_48_10</name>
    <dbReference type="NCBI Taxonomy" id="1975078"/>
    <lineage>
        <taxon>Bacteria</taxon>
        <taxon>Katanobacteria</taxon>
    </lineage>
</organism>
<evidence type="ECO:0000313" key="3">
    <source>
        <dbReference type="EMBL" id="PJC22700.1"/>
    </source>
</evidence>
<protein>
    <recommendedName>
        <fullName evidence="2">DUF4349 domain-containing protein</fullName>
    </recommendedName>
</protein>
<feature type="transmembrane region" description="Helical" evidence="1">
    <location>
        <begin position="262"/>
        <end position="283"/>
    </location>
</feature>
<dbReference type="EMBL" id="PFSK01000025">
    <property type="protein sequence ID" value="PJC22700.1"/>
    <property type="molecule type" value="Genomic_DNA"/>
</dbReference>
<name>A0A2M8EJ09_UNCKA</name>
<gene>
    <name evidence="3" type="ORF">CO059_01980</name>
</gene>
<dbReference type="InterPro" id="IPR025645">
    <property type="entry name" value="DUF4349"/>
</dbReference>
<keyword evidence="1" id="KW-0472">Membrane</keyword>
<evidence type="ECO:0000313" key="4">
    <source>
        <dbReference type="Proteomes" id="UP000228781"/>
    </source>
</evidence>
<evidence type="ECO:0000259" key="2">
    <source>
        <dbReference type="Pfam" id="PF14257"/>
    </source>
</evidence>
<accession>A0A2M8EJ09</accession>
<evidence type="ECO:0000256" key="1">
    <source>
        <dbReference type="SAM" id="Phobius"/>
    </source>
</evidence>
<dbReference type="Pfam" id="PF14257">
    <property type="entry name" value="DUF4349"/>
    <property type="match status" value="1"/>
</dbReference>
<comment type="caution">
    <text evidence="3">The sequence shown here is derived from an EMBL/GenBank/DDBJ whole genome shotgun (WGS) entry which is preliminary data.</text>
</comment>
<dbReference type="AlphaFoldDB" id="A0A2M8EJ09"/>
<keyword evidence="1" id="KW-1133">Transmembrane helix</keyword>
<dbReference type="Proteomes" id="UP000228781">
    <property type="component" value="Unassembled WGS sequence"/>
</dbReference>
<keyword evidence="1" id="KW-0812">Transmembrane</keyword>
<feature type="domain" description="DUF4349" evidence="2">
    <location>
        <begin position="71"/>
        <end position="283"/>
    </location>
</feature>
<reference evidence="4" key="1">
    <citation type="submission" date="2017-09" db="EMBL/GenBank/DDBJ databases">
        <title>Depth-based differentiation of microbial function through sediment-hosted aquifers and enrichment of novel symbionts in the deep terrestrial subsurface.</title>
        <authorList>
            <person name="Probst A.J."/>
            <person name="Ladd B."/>
            <person name="Jarett J.K."/>
            <person name="Geller-Mcgrath D.E."/>
            <person name="Sieber C.M.K."/>
            <person name="Emerson J.B."/>
            <person name="Anantharaman K."/>
            <person name="Thomas B.C."/>
            <person name="Malmstrom R."/>
            <person name="Stieglmeier M."/>
            <person name="Klingl A."/>
            <person name="Woyke T."/>
            <person name="Ryan C.M."/>
            <person name="Banfield J.F."/>
        </authorList>
    </citation>
    <scope>NUCLEOTIDE SEQUENCE [LARGE SCALE GENOMIC DNA]</scope>
</reference>
<sequence length="295" mass="32306">MLSTSFANWIKGNKIAALVILFLLFVVSYQVLSGLTGLQYGTGYMPGLGGVAEEDTTGALPKAETSTTQERLVVEESNLSLVVKDVSQTAEEVASYAGKEGGFMVSSSITRPEESPVATVVVRVPSAKLKAVVEYFRSLAIKVSSENLRGRDVTETYADYEARIKILEATISQFEAIKEKATEISDLVSITQKIITLQEQIDSYKGLKKSLADKAAYSKITAYLATDEFALPYQPPAGFRPSVVFKQAVRSLLANLYVAGKALIWIGVYSVIWVPALALVIFLRRRRKRSSRRSS</sequence>